<keyword evidence="4" id="KW-1185">Reference proteome</keyword>
<evidence type="ECO:0000313" key="3">
    <source>
        <dbReference type="EMBL" id="CAD6267613.1"/>
    </source>
</evidence>
<gene>
    <name evidence="3" type="ORF">NCGR_LOCUS50918</name>
</gene>
<dbReference type="PANTHER" id="PTHR31147:SF55">
    <property type="entry name" value="HXXXD-TYPE ACYL-TRANSFERASE FAMILY PROTEIN"/>
    <property type="match status" value="1"/>
</dbReference>
<dbReference type="GO" id="GO:0016747">
    <property type="term" value="F:acyltransferase activity, transferring groups other than amino-acyl groups"/>
    <property type="evidence" value="ECO:0007669"/>
    <property type="project" value="UniProtKB-ARBA"/>
</dbReference>
<dbReference type="EMBL" id="CAJGYO010000014">
    <property type="protein sequence ID" value="CAD6267613.1"/>
    <property type="molecule type" value="Genomic_DNA"/>
</dbReference>
<evidence type="ECO:0000256" key="2">
    <source>
        <dbReference type="SAM" id="MobiDB-lite"/>
    </source>
</evidence>
<protein>
    <submittedName>
        <fullName evidence="3">Uncharacterized protein</fullName>
    </submittedName>
</protein>
<dbReference type="Pfam" id="PF02458">
    <property type="entry name" value="Transferase"/>
    <property type="match status" value="1"/>
</dbReference>
<dbReference type="InterPro" id="IPR050898">
    <property type="entry name" value="Plant_acyltransferase"/>
</dbReference>
<dbReference type="OrthoDB" id="656709at2759"/>
<dbReference type="InterPro" id="IPR023213">
    <property type="entry name" value="CAT-like_dom_sf"/>
</dbReference>
<dbReference type="AlphaFoldDB" id="A0A811RBN7"/>
<dbReference type="Proteomes" id="UP000604825">
    <property type="component" value="Unassembled WGS sequence"/>
</dbReference>
<dbReference type="Gene3D" id="3.30.559.10">
    <property type="entry name" value="Chloramphenicol acetyltransferase-like domain"/>
    <property type="match status" value="2"/>
</dbReference>
<evidence type="ECO:0000256" key="1">
    <source>
        <dbReference type="ARBA" id="ARBA00009861"/>
    </source>
</evidence>
<organism evidence="3 4">
    <name type="scientific">Miscanthus lutarioriparius</name>
    <dbReference type="NCBI Taxonomy" id="422564"/>
    <lineage>
        <taxon>Eukaryota</taxon>
        <taxon>Viridiplantae</taxon>
        <taxon>Streptophyta</taxon>
        <taxon>Embryophyta</taxon>
        <taxon>Tracheophyta</taxon>
        <taxon>Spermatophyta</taxon>
        <taxon>Magnoliopsida</taxon>
        <taxon>Liliopsida</taxon>
        <taxon>Poales</taxon>
        <taxon>Poaceae</taxon>
        <taxon>PACMAD clade</taxon>
        <taxon>Panicoideae</taxon>
        <taxon>Andropogonodae</taxon>
        <taxon>Andropogoneae</taxon>
        <taxon>Saccharinae</taxon>
        <taxon>Miscanthus</taxon>
    </lineage>
</organism>
<sequence length="465" mass="48458">MTSGVQLVTKSLPVVVVPSSSGPAPPTAGETVRLSPFDRCVAPFPVTMLLAFDRPIQEPAETIKSALSRALAHYRPIAGRLRLTPRPGDDDGEEPCIACTDEGITFVGASASCGLEDVTTALLTDLVIRYPAELCRDTEPLLLLQVTDFTCGGFTVGVTFNHVVADGSGLAQFLRFVGELARGAPQPSLGPVRRWDDGLPSLPVSTVAAQKSTMAHGRKDLARVDVVVPFSLISGIKAESGGTVFDVVTAVLWRCRTRAIMSAAAGDDPESPAPLAFPSDVRARVGAQAGYYGNCVVVQLVPATTRAAVASAGIGDLVALIRRAKEKIPDLLLPAGTSPDPSPSEEQGTPAFDDAAAAGAGGTAVSAAEGGDQEEMKLAYNALVVANWRTLGVDEVDFGGGVPASVTWHEERAVVPGCVACPPCRNREDDGVRVAAICVKTEHAGAFLEELVSMGTRVLPSNLWA</sequence>
<proteinExistence type="inferred from homology"/>
<reference evidence="3" key="1">
    <citation type="submission" date="2020-10" db="EMBL/GenBank/DDBJ databases">
        <authorList>
            <person name="Han B."/>
            <person name="Lu T."/>
            <person name="Zhao Q."/>
            <person name="Huang X."/>
            <person name="Zhao Y."/>
        </authorList>
    </citation>
    <scope>NUCLEOTIDE SEQUENCE</scope>
</reference>
<comment type="similarity">
    <text evidence="1">Belongs to the plant acyltransferase family.</text>
</comment>
<accession>A0A811RBN7</accession>
<evidence type="ECO:0000313" key="4">
    <source>
        <dbReference type="Proteomes" id="UP000604825"/>
    </source>
</evidence>
<dbReference type="PANTHER" id="PTHR31147">
    <property type="entry name" value="ACYL TRANSFERASE 4"/>
    <property type="match status" value="1"/>
</dbReference>
<comment type="caution">
    <text evidence="3">The sequence shown here is derived from an EMBL/GenBank/DDBJ whole genome shotgun (WGS) entry which is preliminary data.</text>
</comment>
<feature type="region of interest" description="Disordered" evidence="2">
    <location>
        <begin position="332"/>
        <end position="356"/>
    </location>
</feature>
<name>A0A811RBN7_9POAL</name>